<evidence type="ECO:0000256" key="1">
    <source>
        <dbReference type="ARBA" id="ARBA00022737"/>
    </source>
</evidence>
<dbReference type="OMA" id="YMGQEKI"/>
<feature type="repeat" description="ANK" evidence="3">
    <location>
        <begin position="38"/>
        <end position="70"/>
    </location>
</feature>
<protein>
    <submittedName>
        <fullName evidence="4">Putative ankyrin repeat protein</fullName>
    </submittedName>
</protein>
<dbReference type="KEGG" id="npa:UCRNP2_9313"/>
<dbReference type="Gene3D" id="1.25.40.20">
    <property type="entry name" value="Ankyrin repeat-containing domain"/>
    <property type="match status" value="1"/>
</dbReference>
<dbReference type="eggNOG" id="KOG0504">
    <property type="taxonomic scope" value="Eukaryota"/>
</dbReference>
<dbReference type="Pfam" id="PF12796">
    <property type="entry name" value="Ank_2"/>
    <property type="match status" value="1"/>
</dbReference>
<reference evidence="5" key="1">
    <citation type="journal article" date="2013" name="Genome Announc.">
        <title>Draft genome sequence of Neofusicoccum parvum isolate UCR-NP2, a fungal vascular pathogen associated with grapevine cankers.</title>
        <authorList>
            <person name="Blanco-Ulate B."/>
            <person name="Rolshausen P."/>
            <person name="Cantu D."/>
        </authorList>
    </citation>
    <scope>NUCLEOTIDE SEQUENCE [LARGE SCALE GENOMIC DNA]</scope>
    <source>
        <strain evidence="5">UCR-NP2</strain>
    </source>
</reference>
<proteinExistence type="predicted"/>
<accession>R1FXZ8</accession>
<evidence type="ECO:0000256" key="3">
    <source>
        <dbReference type="PROSITE-ProRule" id="PRU00023"/>
    </source>
</evidence>
<feature type="repeat" description="ANK" evidence="3">
    <location>
        <begin position="81"/>
        <end position="113"/>
    </location>
</feature>
<gene>
    <name evidence="4" type="ORF">UCRNP2_9313</name>
</gene>
<keyword evidence="2 3" id="KW-0040">ANK repeat</keyword>
<sequence>MKIAIDSPGLYYASLEGLVGPVQMLLDKGADVNAQGGYYGNALQVASSRGYEKVVQILLDKEADVNARGSFYNFQAGRDEEDVTPLYTTSFEGYEKVVQMLLEKNADVNAQGGDQRGGSG</sequence>
<dbReference type="SUPFAM" id="SSF48403">
    <property type="entry name" value="Ankyrin repeat"/>
    <property type="match status" value="1"/>
</dbReference>
<evidence type="ECO:0000313" key="5">
    <source>
        <dbReference type="Proteomes" id="UP000013521"/>
    </source>
</evidence>
<dbReference type="OrthoDB" id="4772757at2759"/>
<dbReference type="PROSITE" id="PS50088">
    <property type="entry name" value="ANK_REPEAT"/>
    <property type="match status" value="2"/>
</dbReference>
<evidence type="ECO:0000256" key="2">
    <source>
        <dbReference type="ARBA" id="ARBA00023043"/>
    </source>
</evidence>
<dbReference type="PROSITE" id="PS50297">
    <property type="entry name" value="ANK_REP_REGION"/>
    <property type="match status" value="1"/>
</dbReference>
<dbReference type="SMART" id="SM00248">
    <property type="entry name" value="ANK"/>
    <property type="match status" value="3"/>
</dbReference>
<dbReference type="EMBL" id="KB916770">
    <property type="protein sequence ID" value="EOD43980.1"/>
    <property type="molecule type" value="Genomic_DNA"/>
</dbReference>
<dbReference type="Proteomes" id="UP000013521">
    <property type="component" value="Unassembled WGS sequence"/>
</dbReference>
<dbReference type="PANTHER" id="PTHR24171">
    <property type="entry name" value="ANKYRIN REPEAT DOMAIN-CONTAINING PROTEIN 39-RELATED"/>
    <property type="match status" value="1"/>
</dbReference>
<dbReference type="PANTHER" id="PTHR24171:SF10">
    <property type="entry name" value="ANKYRIN REPEAT DOMAIN-CONTAINING PROTEIN 29-LIKE"/>
    <property type="match status" value="1"/>
</dbReference>
<organism evidence="4 5">
    <name type="scientific">Botryosphaeria parva (strain UCR-NP2)</name>
    <name type="common">Grapevine canker fungus</name>
    <name type="synonym">Neofusicoccum parvum</name>
    <dbReference type="NCBI Taxonomy" id="1287680"/>
    <lineage>
        <taxon>Eukaryota</taxon>
        <taxon>Fungi</taxon>
        <taxon>Dikarya</taxon>
        <taxon>Ascomycota</taxon>
        <taxon>Pezizomycotina</taxon>
        <taxon>Dothideomycetes</taxon>
        <taxon>Dothideomycetes incertae sedis</taxon>
        <taxon>Botryosphaeriales</taxon>
        <taxon>Botryosphaeriaceae</taxon>
        <taxon>Neofusicoccum</taxon>
    </lineage>
</organism>
<dbReference type="InterPro" id="IPR002110">
    <property type="entry name" value="Ankyrin_rpt"/>
</dbReference>
<dbReference type="AlphaFoldDB" id="R1FXZ8"/>
<dbReference type="InterPro" id="IPR036770">
    <property type="entry name" value="Ankyrin_rpt-contain_sf"/>
</dbReference>
<evidence type="ECO:0000313" key="4">
    <source>
        <dbReference type="EMBL" id="EOD43980.1"/>
    </source>
</evidence>
<dbReference type="HOGENOM" id="CLU_000134_45_2_1"/>
<name>R1FXZ8_BOTPV</name>
<keyword evidence="1" id="KW-0677">Repeat</keyword>